<sequence>MIAQDLRSGVEQLGDMIAAASTIVPFTGAGISTESGIPDFRSPGGLWTRNRPIPFDEFVASPDARTEAWRRRFAMEPTFAAAKPGRGHRALASLYRAGKIPAIVTQNIDNLHQLSGFAGEHVVELHGNTTYARCIGCGRPYDLAWVKRSFETIGGAPDCTVCEEPVKTATISFGQAMPEDAMRRATELAQRCDLFLAIGSSLVVWPAAGFPLMAKNCGAKLVIINNEPTDQDEIADLVIRHDIGETLGPFVGN</sequence>
<dbReference type="PROSITE" id="PS50305">
    <property type="entry name" value="SIRTUIN"/>
    <property type="match status" value="1"/>
</dbReference>
<feature type="binding site" evidence="4">
    <location>
        <position position="242"/>
    </location>
    <ligand>
        <name>NAD(+)</name>
        <dbReference type="ChEBI" id="CHEBI:57540"/>
    </ligand>
</feature>
<gene>
    <name evidence="4" type="primary">cobB</name>
    <name evidence="7" type="ORF">SAMN05444169_6353</name>
</gene>
<dbReference type="GO" id="GO:0005737">
    <property type="term" value="C:cytoplasm"/>
    <property type="evidence" value="ECO:0007669"/>
    <property type="project" value="UniProtKB-SubCell"/>
</dbReference>
<feature type="binding site" evidence="4">
    <location>
        <position position="33"/>
    </location>
    <ligand>
        <name>NAD(+)</name>
        <dbReference type="ChEBI" id="CHEBI:57540"/>
    </ligand>
</feature>
<feature type="binding site" evidence="4">
    <location>
        <position position="40"/>
    </location>
    <ligand>
        <name>nicotinamide</name>
        <dbReference type="ChEBI" id="CHEBI:17154"/>
    </ligand>
</feature>
<evidence type="ECO:0000256" key="4">
    <source>
        <dbReference type="HAMAP-Rule" id="MF_01968"/>
    </source>
</evidence>
<dbReference type="PANTHER" id="PTHR11085">
    <property type="entry name" value="NAD-DEPENDENT PROTEIN DEACYLASE SIRTUIN-5, MITOCHONDRIAL-RELATED"/>
    <property type="match status" value="1"/>
</dbReference>
<accession>A0A1M5R511</accession>
<keyword evidence="2 4" id="KW-0808">Transferase</keyword>
<feature type="binding site" evidence="4">
    <location>
        <position position="243"/>
    </location>
    <ligand>
        <name>NAD(+)</name>
        <dbReference type="ChEBI" id="CHEBI:57540"/>
    </ligand>
</feature>
<dbReference type="GO" id="GO:0017136">
    <property type="term" value="F:histone deacetylase activity, NAD-dependent"/>
    <property type="evidence" value="ECO:0007669"/>
    <property type="project" value="TreeGrafter"/>
</dbReference>
<dbReference type="Proteomes" id="UP000190675">
    <property type="component" value="Chromosome I"/>
</dbReference>
<dbReference type="InterPro" id="IPR029035">
    <property type="entry name" value="DHS-like_NAD/FAD-binding_dom"/>
</dbReference>
<comment type="subcellular location">
    <subcellularLocation>
        <location evidence="4">Cytoplasm</location>
    </subcellularLocation>
</comment>
<feature type="binding site" evidence="4">
    <location>
        <position position="108"/>
    </location>
    <ligand>
        <name>NAD(+)</name>
        <dbReference type="ChEBI" id="CHEBI:57540"/>
    </ligand>
</feature>
<dbReference type="EMBL" id="LT670818">
    <property type="protein sequence ID" value="SHH21465.1"/>
    <property type="molecule type" value="Genomic_DNA"/>
</dbReference>
<dbReference type="SUPFAM" id="SSF52467">
    <property type="entry name" value="DHS-like NAD/FAD-binding domain"/>
    <property type="match status" value="1"/>
</dbReference>
<feature type="binding site" evidence="4">
    <location>
        <position position="225"/>
    </location>
    <ligand>
        <name>NAD(+)</name>
        <dbReference type="ChEBI" id="CHEBI:57540"/>
    </ligand>
</feature>
<keyword evidence="4 5" id="KW-0479">Metal-binding</keyword>
<feature type="binding site" evidence="4">
    <location>
        <position position="108"/>
    </location>
    <ligand>
        <name>nicotinamide</name>
        <dbReference type="ChEBI" id="CHEBI:17154"/>
    </ligand>
</feature>
<evidence type="ECO:0000256" key="5">
    <source>
        <dbReference type="PROSITE-ProRule" id="PRU00236"/>
    </source>
</evidence>
<dbReference type="HAMAP" id="MF_01968">
    <property type="entry name" value="Sirtuin_ClassU"/>
    <property type="match status" value="1"/>
</dbReference>
<dbReference type="InterPro" id="IPR050134">
    <property type="entry name" value="NAD-dep_sirtuin_deacylases"/>
</dbReference>
<dbReference type="PANTHER" id="PTHR11085:SF4">
    <property type="entry name" value="NAD-DEPENDENT PROTEIN DEACYLASE"/>
    <property type="match status" value="1"/>
</dbReference>
<comment type="function">
    <text evidence="4">NAD-dependent protein deacetylase which modulates the activities of several enzymes which are inactive in their acetylated form.</text>
</comment>
<protein>
    <recommendedName>
        <fullName evidence="4">NAD-dependent protein deacetylase</fullName>
        <ecNumber evidence="4">2.3.1.286</ecNumber>
    </recommendedName>
    <alternativeName>
        <fullName evidence="4">Regulatory protein SIR2 homolog</fullName>
    </alternativeName>
</protein>
<feature type="binding site" evidence="4 5">
    <location>
        <position position="134"/>
    </location>
    <ligand>
        <name>Zn(2+)</name>
        <dbReference type="ChEBI" id="CHEBI:29105"/>
    </ligand>
</feature>
<feature type="binding site" evidence="4">
    <location>
        <position position="200"/>
    </location>
    <ligand>
        <name>NAD(+)</name>
        <dbReference type="ChEBI" id="CHEBI:57540"/>
    </ligand>
</feature>
<dbReference type="InterPro" id="IPR028628">
    <property type="entry name" value="Sirtuin_class_U"/>
</dbReference>
<feature type="binding site" evidence="4">
    <location>
        <position position="41"/>
    </location>
    <ligand>
        <name>NAD(+)</name>
        <dbReference type="ChEBI" id="CHEBI:57540"/>
    </ligand>
</feature>
<proteinExistence type="inferred from homology"/>
<keyword evidence="1 4" id="KW-0963">Cytoplasm</keyword>
<comment type="similarity">
    <text evidence="4">Belongs to the sirtuin family. Class U subfamily.</text>
</comment>
<comment type="caution">
    <text evidence="4">Lacks conserved residue(s) required for the propagation of feature annotation.</text>
</comment>
<feature type="binding site" evidence="4">
    <location>
        <position position="126"/>
    </location>
    <ligand>
        <name>NAD(+)</name>
        <dbReference type="ChEBI" id="CHEBI:57540"/>
    </ligand>
</feature>
<evidence type="ECO:0000313" key="8">
    <source>
        <dbReference type="Proteomes" id="UP000190675"/>
    </source>
</evidence>
<dbReference type="Pfam" id="PF02146">
    <property type="entry name" value="SIR2"/>
    <property type="match status" value="1"/>
</dbReference>
<dbReference type="GO" id="GO:0008270">
    <property type="term" value="F:zinc ion binding"/>
    <property type="evidence" value="ECO:0007669"/>
    <property type="project" value="UniProtKB-UniRule"/>
</dbReference>
<reference evidence="7 8" key="1">
    <citation type="submission" date="2016-11" db="EMBL/GenBank/DDBJ databases">
        <authorList>
            <person name="Jaros S."/>
            <person name="Januszkiewicz K."/>
            <person name="Wedrychowicz H."/>
        </authorList>
    </citation>
    <scope>NUCLEOTIDE SEQUENCE [LARGE SCALE GENOMIC DNA]</scope>
    <source>
        <strain evidence="7 8">GAS242</strain>
    </source>
</reference>
<feature type="binding site" evidence="4">
    <location>
        <position position="109"/>
    </location>
    <ligand>
        <name>NAD(+)</name>
        <dbReference type="ChEBI" id="CHEBI:57540"/>
    </ligand>
</feature>
<name>A0A1M5R511_9BRAD</name>
<feature type="active site" description="Proton acceptor" evidence="4 5">
    <location>
        <position position="126"/>
    </location>
</feature>
<evidence type="ECO:0000256" key="2">
    <source>
        <dbReference type="ARBA" id="ARBA00022679"/>
    </source>
</evidence>
<comment type="catalytic activity">
    <reaction evidence="4">
        <text>N(6)-acetyl-L-lysyl-[protein] + NAD(+) + H2O = 2''-O-acetyl-ADP-D-ribose + nicotinamide + L-lysyl-[protein]</text>
        <dbReference type="Rhea" id="RHEA:43636"/>
        <dbReference type="Rhea" id="RHEA-COMP:9752"/>
        <dbReference type="Rhea" id="RHEA-COMP:10731"/>
        <dbReference type="ChEBI" id="CHEBI:15377"/>
        <dbReference type="ChEBI" id="CHEBI:17154"/>
        <dbReference type="ChEBI" id="CHEBI:29969"/>
        <dbReference type="ChEBI" id="CHEBI:57540"/>
        <dbReference type="ChEBI" id="CHEBI:61930"/>
        <dbReference type="ChEBI" id="CHEBI:83767"/>
        <dbReference type="EC" id="2.3.1.286"/>
    </reaction>
</comment>
<dbReference type="InterPro" id="IPR003000">
    <property type="entry name" value="Sirtuin"/>
</dbReference>
<keyword evidence="4 5" id="KW-0862">Zinc</keyword>
<dbReference type="Gene3D" id="2.20.28.200">
    <property type="match status" value="1"/>
</dbReference>
<organism evidence="7 8">
    <name type="scientific">Bradyrhizobium erythrophlei</name>
    <dbReference type="NCBI Taxonomy" id="1437360"/>
    <lineage>
        <taxon>Bacteria</taxon>
        <taxon>Pseudomonadati</taxon>
        <taxon>Pseudomonadota</taxon>
        <taxon>Alphaproteobacteria</taxon>
        <taxon>Hyphomicrobiales</taxon>
        <taxon>Nitrobacteraceae</taxon>
        <taxon>Bradyrhizobium</taxon>
    </lineage>
</organism>
<dbReference type="EC" id="2.3.1.286" evidence="4"/>
<feature type="binding site" evidence="4 5">
    <location>
        <position position="162"/>
    </location>
    <ligand>
        <name>Zn(2+)</name>
        <dbReference type="ChEBI" id="CHEBI:29105"/>
    </ligand>
</feature>
<evidence type="ECO:0000313" key="7">
    <source>
        <dbReference type="EMBL" id="SHH21465.1"/>
    </source>
</evidence>
<feature type="domain" description="Deacetylase sirtuin-type" evidence="6">
    <location>
        <begin position="3"/>
        <end position="253"/>
    </location>
</feature>
<evidence type="ECO:0000256" key="1">
    <source>
        <dbReference type="ARBA" id="ARBA00022490"/>
    </source>
</evidence>
<dbReference type="GO" id="GO:0070403">
    <property type="term" value="F:NAD+ binding"/>
    <property type="evidence" value="ECO:0007669"/>
    <property type="project" value="UniProtKB-UniRule"/>
</dbReference>
<keyword evidence="3 4" id="KW-0520">NAD</keyword>
<feature type="binding site" evidence="4">
    <location>
        <position position="109"/>
    </location>
    <ligand>
        <name>nicotinamide</name>
        <dbReference type="ChEBI" id="CHEBI:17154"/>
    </ligand>
</feature>
<feature type="binding site" evidence="4 5">
    <location>
        <position position="137"/>
    </location>
    <ligand>
        <name>Zn(2+)</name>
        <dbReference type="ChEBI" id="CHEBI:29105"/>
    </ligand>
</feature>
<feature type="binding site" evidence="4">
    <location>
        <position position="40"/>
    </location>
    <ligand>
        <name>NAD(+)</name>
        <dbReference type="ChEBI" id="CHEBI:57540"/>
    </ligand>
</feature>
<dbReference type="RefSeq" id="WP_079569302.1">
    <property type="nucleotide sequence ID" value="NZ_LT670818.1"/>
</dbReference>
<evidence type="ECO:0000256" key="3">
    <source>
        <dbReference type="ARBA" id="ARBA00023027"/>
    </source>
</evidence>
<dbReference type="Gene3D" id="3.40.50.1220">
    <property type="entry name" value="TPP-binding domain"/>
    <property type="match status" value="1"/>
</dbReference>
<feature type="binding site" evidence="4">
    <location>
        <position position="106"/>
    </location>
    <ligand>
        <name>NAD(+)</name>
        <dbReference type="ChEBI" id="CHEBI:57540"/>
    </ligand>
</feature>
<feature type="binding site" evidence="4">
    <location>
        <position position="201"/>
    </location>
    <ligand>
        <name>NAD(+)</name>
        <dbReference type="ChEBI" id="CHEBI:57540"/>
    </ligand>
</feature>
<evidence type="ECO:0000259" key="6">
    <source>
        <dbReference type="PROSITE" id="PS50305"/>
    </source>
</evidence>
<feature type="binding site" evidence="4 5">
    <location>
        <position position="159"/>
    </location>
    <ligand>
        <name>Zn(2+)</name>
        <dbReference type="ChEBI" id="CHEBI:29105"/>
    </ligand>
</feature>
<dbReference type="InterPro" id="IPR026590">
    <property type="entry name" value="Ssirtuin_cat_dom"/>
</dbReference>
<comment type="cofactor">
    <cofactor evidence="4">
        <name>Zn(2+)</name>
        <dbReference type="ChEBI" id="CHEBI:29105"/>
    </cofactor>
    <text evidence="4">Binds 1 zinc ion per subunit.</text>
</comment>
<feature type="binding site" evidence="4">
    <location>
        <position position="29"/>
    </location>
    <ligand>
        <name>NAD(+)</name>
        <dbReference type="ChEBI" id="CHEBI:57540"/>
    </ligand>
</feature>
<dbReference type="AlphaFoldDB" id="A0A1M5R511"/>